<dbReference type="GO" id="GO:0006281">
    <property type="term" value="P:DNA repair"/>
    <property type="evidence" value="ECO:0007669"/>
    <property type="project" value="InterPro"/>
</dbReference>
<reference evidence="4" key="1">
    <citation type="journal article" date="2014" name="Front. Microbiol.">
        <title>High frequency of phylogenetically diverse reductive dehalogenase-homologous genes in deep subseafloor sedimentary metagenomes.</title>
        <authorList>
            <person name="Kawai M."/>
            <person name="Futagami T."/>
            <person name="Toyoda A."/>
            <person name="Takaki Y."/>
            <person name="Nishi S."/>
            <person name="Hori S."/>
            <person name="Arai W."/>
            <person name="Tsubouchi T."/>
            <person name="Morono Y."/>
            <person name="Uchiyama I."/>
            <person name="Ito T."/>
            <person name="Fujiyama A."/>
            <person name="Inagaki F."/>
            <person name="Takami H."/>
        </authorList>
    </citation>
    <scope>NUCLEOTIDE SEQUENCE</scope>
    <source>
        <strain evidence="4">Expedition CK06-06</strain>
    </source>
</reference>
<dbReference type="GO" id="GO:0006355">
    <property type="term" value="P:regulation of DNA-templated transcription"/>
    <property type="evidence" value="ECO:0007669"/>
    <property type="project" value="InterPro"/>
</dbReference>
<dbReference type="EMBL" id="BARU01025010">
    <property type="protein sequence ID" value="GAH55916.1"/>
    <property type="molecule type" value="Genomic_DNA"/>
</dbReference>
<feature type="region of interest" description="Disordered" evidence="2">
    <location>
        <begin position="1"/>
        <end position="48"/>
    </location>
</feature>
<gene>
    <name evidence="4" type="ORF">S03H2_40347</name>
</gene>
<feature type="compositionally biased region" description="Acidic residues" evidence="2">
    <location>
        <begin position="25"/>
        <end position="40"/>
    </location>
</feature>
<dbReference type="AlphaFoldDB" id="X1GDE4"/>
<proteinExistence type="predicted"/>
<name>X1GDE4_9ZZZZ</name>
<evidence type="ECO:0000256" key="1">
    <source>
        <dbReference type="ARBA" id="ARBA00023159"/>
    </source>
</evidence>
<dbReference type="InterPro" id="IPR004026">
    <property type="entry name" value="Ada_DNA_repair_Zn-bd"/>
</dbReference>
<feature type="compositionally biased region" description="Basic and acidic residues" evidence="2">
    <location>
        <begin position="8"/>
        <end position="18"/>
    </location>
</feature>
<dbReference type="Pfam" id="PF02805">
    <property type="entry name" value="Ada_Zn_binding"/>
    <property type="match status" value="1"/>
</dbReference>
<evidence type="ECO:0000259" key="3">
    <source>
        <dbReference type="Pfam" id="PF02805"/>
    </source>
</evidence>
<dbReference type="GO" id="GO:0008168">
    <property type="term" value="F:methyltransferase activity"/>
    <property type="evidence" value="ECO:0007669"/>
    <property type="project" value="InterPro"/>
</dbReference>
<feature type="domain" description="Ada DNA repair metal-binding" evidence="3">
    <location>
        <begin position="52"/>
        <end position="99"/>
    </location>
</feature>
<dbReference type="GO" id="GO:0003677">
    <property type="term" value="F:DNA binding"/>
    <property type="evidence" value="ECO:0007669"/>
    <property type="project" value="InterPro"/>
</dbReference>
<evidence type="ECO:0000313" key="4">
    <source>
        <dbReference type="EMBL" id="GAH55916.1"/>
    </source>
</evidence>
<organism evidence="4">
    <name type="scientific">marine sediment metagenome</name>
    <dbReference type="NCBI Taxonomy" id="412755"/>
    <lineage>
        <taxon>unclassified sequences</taxon>
        <taxon>metagenomes</taxon>
        <taxon>ecological metagenomes</taxon>
    </lineage>
</organism>
<protein>
    <recommendedName>
        <fullName evidence="3">Ada DNA repair metal-binding domain-containing protein</fullName>
    </recommendedName>
</protein>
<keyword evidence="1" id="KW-0010">Activator</keyword>
<accession>X1GDE4</accession>
<dbReference type="SUPFAM" id="SSF57884">
    <property type="entry name" value="Ada DNA repair protein, N-terminal domain (N-Ada 10)"/>
    <property type="match status" value="1"/>
</dbReference>
<dbReference type="Gene3D" id="3.40.10.10">
    <property type="entry name" value="DNA Methylphosphotriester Repair Domain"/>
    <property type="match status" value="1"/>
</dbReference>
<comment type="caution">
    <text evidence="4">The sequence shown here is derived from an EMBL/GenBank/DDBJ whole genome shotgun (WGS) entry which is preliminary data.</text>
</comment>
<dbReference type="InterPro" id="IPR035451">
    <property type="entry name" value="Ada-like_dom_sf"/>
</dbReference>
<sequence>EEAEEKELEVKEEEKEQEQIQEQPQEQEEEIIIEEPAEEEQPIKEEPQQAQYCGSINSDVYHYPSCGSAKQIKPENLIWFIDENDAKSKGYRPCKKCNPPG</sequence>
<feature type="non-terminal residue" evidence="4">
    <location>
        <position position="1"/>
    </location>
</feature>
<evidence type="ECO:0000256" key="2">
    <source>
        <dbReference type="SAM" id="MobiDB-lite"/>
    </source>
</evidence>
<dbReference type="GO" id="GO:0008270">
    <property type="term" value="F:zinc ion binding"/>
    <property type="evidence" value="ECO:0007669"/>
    <property type="project" value="InterPro"/>
</dbReference>